<keyword evidence="1 10" id="KW-1003">Cell membrane</keyword>
<keyword evidence="14" id="KW-1185">Reference proteome</keyword>
<evidence type="ECO:0000259" key="11">
    <source>
        <dbReference type="Pfam" id="PF03033"/>
    </source>
</evidence>
<keyword evidence="6 10" id="KW-0573">Peptidoglycan synthesis</keyword>
<gene>
    <name evidence="10 13" type="primary">murG</name>
    <name evidence="13" type="ORF">DX130_04120</name>
</gene>
<dbReference type="GO" id="GO:0071555">
    <property type="term" value="P:cell wall organization"/>
    <property type="evidence" value="ECO:0007669"/>
    <property type="project" value="UniProtKB-KW"/>
</dbReference>
<dbReference type="AlphaFoldDB" id="A0A371PJ53"/>
<evidence type="ECO:0000256" key="2">
    <source>
        <dbReference type="ARBA" id="ARBA00022618"/>
    </source>
</evidence>
<comment type="pathway">
    <text evidence="10">Cell wall biogenesis; peptidoglycan biosynthesis.</text>
</comment>
<dbReference type="Pfam" id="PF03033">
    <property type="entry name" value="Glyco_transf_28"/>
    <property type="match status" value="1"/>
</dbReference>
<feature type="binding site" evidence="10">
    <location>
        <position position="299"/>
    </location>
    <ligand>
        <name>UDP-N-acetyl-alpha-D-glucosamine</name>
        <dbReference type="ChEBI" id="CHEBI:57705"/>
    </ligand>
</feature>
<feature type="binding site" evidence="10">
    <location>
        <position position="196"/>
    </location>
    <ligand>
        <name>UDP-N-acetyl-alpha-D-glucosamine</name>
        <dbReference type="ChEBI" id="CHEBI:57705"/>
    </ligand>
</feature>
<comment type="similarity">
    <text evidence="10">Belongs to the glycosyltransferase 28 family. MurG subfamily.</text>
</comment>
<dbReference type="NCBIfam" id="TIGR01133">
    <property type="entry name" value="murG"/>
    <property type="match status" value="1"/>
</dbReference>
<keyword evidence="7 10" id="KW-0472">Membrane</keyword>
<feature type="domain" description="Glycosyl transferase family 28 C-terminal" evidence="12">
    <location>
        <begin position="191"/>
        <end position="357"/>
    </location>
</feature>
<feature type="domain" description="Glycosyltransferase family 28 N-terminal" evidence="11">
    <location>
        <begin position="3"/>
        <end position="142"/>
    </location>
</feature>
<protein>
    <recommendedName>
        <fullName evidence="10">UDP-N-acetylglucosamine--N-acetylmuramyl-(pentapeptide) pyrophosphoryl-undecaprenol N-acetylglucosamine transferase</fullName>
        <ecNumber evidence="10">2.4.1.227</ecNumber>
    </recommendedName>
    <alternativeName>
        <fullName evidence="10">Undecaprenyl-PP-MurNAc-pentapeptide-UDPGlcNAc GlcNAc transferase</fullName>
    </alternativeName>
</protein>
<dbReference type="GO" id="GO:0009252">
    <property type="term" value="P:peptidoglycan biosynthetic process"/>
    <property type="evidence" value="ECO:0007669"/>
    <property type="project" value="UniProtKB-UniRule"/>
</dbReference>
<dbReference type="InterPro" id="IPR007235">
    <property type="entry name" value="Glyco_trans_28_C"/>
</dbReference>
<evidence type="ECO:0000256" key="8">
    <source>
        <dbReference type="ARBA" id="ARBA00023306"/>
    </source>
</evidence>
<reference evidence="13 14" key="1">
    <citation type="submission" date="2018-08" db="EMBL/GenBank/DDBJ databases">
        <title>Paenibacillus sp. M4BSY-1, whole genome shotgun sequence.</title>
        <authorList>
            <person name="Tuo L."/>
        </authorList>
    </citation>
    <scope>NUCLEOTIDE SEQUENCE [LARGE SCALE GENOMIC DNA]</scope>
    <source>
        <strain evidence="13 14">M4BSY-1</strain>
    </source>
</reference>
<evidence type="ECO:0000256" key="9">
    <source>
        <dbReference type="ARBA" id="ARBA00023316"/>
    </source>
</evidence>
<name>A0A371PJ53_9BACL</name>
<dbReference type="OrthoDB" id="9808936at2"/>
<organism evidence="13 14">
    <name type="scientific">Paenibacillus paeoniae</name>
    <dbReference type="NCBI Taxonomy" id="2292705"/>
    <lineage>
        <taxon>Bacteria</taxon>
        <taxon>Bacillati</taxon>
        <taxon>Bacillota</taxon>
        <taxon>Bacilli</taxon>
        <taxon>Bacillales</taxon>
        <taxon>Paenibacillaceae</taxon>
        <taxon>Paenibacillus</taxon>
    </lineage>
</organism>
<comment type="caution">
    <text evidence="13">The sequence shown here is derived from an EMBL/GenBank/DDBJ whole genome shotgun (WGS) entry which is preliminary data.</text>
</comment>
<keyword evidence="8 10" id="KW-0131">Cell cycle</keyword>
<dbReference type="GO" id="GO:0051301">
    <property type="term" value="P:cell division"/>
    <property type="evidence" value="ECO:0007669"/>
    <property type="project" value="UniProtKB-KW"/>
</dbReference>
<dbReference type="RefSeq" id="WP_116043054.1">
    <property type="nucleotide sequence ID" value="NZ_QUBQ01000001.1"/>
</dbReference>
<dbReference type="UniPathway" id="UPA00219"/>
<evidence type="ECO:0000259" key="12">
    <source>
        <dbReference type="Pfam" id="PF04101"/>
    </source>
</evidence>
<keyword evidence="3 10" id="KW-0328">Glycosyltransferase</keyword>
<evidence type="ECO:0000256" key="4">
    <source>
        <dbReference type="ARBA" id="ARBA00022679"/>
    </source>
</evidence>
<evidence type="ECO:0000256" key="5">
    <source>
        <dbReference type="ARBA" id="ARBA00022960"/>
    </source>
</evidence>
<dbReference type="GO" id="GO:0050511">
    <property type="term" value="F:undecaprenyldiphospho-muramoylpentapeptide beta-N-acetylglucosaminyltransferase activity"/>
    <property type="evidence" value="ECO:0007669"/>
    <property type="project" value="UniProtKB-UniRule"/>
</dbReference>
<dbReference type="GO" id="GO:0005975">
    <property type="term" value="P:carbohydrate metabolic process"/>
    <property type="evidence" value="ECO:0007669"/>
    <property type="project" value="InterPro"/>
</dbReference>
<dbReference type="PANTHER" id="PTHR21015">
    <property type="entry name" value="UDP-N-ACETYLGLUCOSAMINE--N-ACETYLMURAMYL-(PENTAPEPTIDE) PYROPHOSPHORYL-UNDECAPRENOL N-ACETYLGLUCOSAMINE TRANSFERASE 1"/>
    <property type="match status" value="1"/>
</dbReference>
<dbReference type="GO" id="GO:0051991">
    <property type="term" value="F:UDP-N-acetyl-D-glucosamine:N-acetylmuramoyl-L-alanyl-D-glutamyl-meso-2,6-diaminopimelyl-D-alanyl-D-alanine-diphosphoundecaprenol 4-beta-N-acetylglucosaminlytransferase activity"/>
    <property type="evidence" value="ECO:0007669"/>
    <property type="project" value="RHEA"/>
</dbReference>
<evidence type="ECO:0000256" key="1">
    <source>
        <dbReference type="ARBA" id="ARBA00022475"/>
    </source>
</evidence>
<evidence type="ECO:0000256" key="3">
    <source>
        <dbReference type="ARBA" id="ARBA00022676"/>
    </source>
</evidence>
<dbReference type="GO" id="GO:0005886">
    <property type="term" value="C:plasma membrane"/>
    <property type="evidence" value="ECO:0007669"/>
    <property type="project" value="UniProtKB-SubCell"/>
</dbReference>
<dbReference type="GO" id="GO:0008360">
    <property type="term" value="P:regulation of cell shape"/>
    <property type="evidence" value="ECO:0007669"/>
    <property type="project" value="UniProtKB-KW"/>
</dbReference>
<keyword evidence="2 10" id="KW-0132">Cell division</keyword>
<evidence type="ECO:0000256" key="10">
    <source>
        <dbReference type="HAMAP-Rule" id="MF_00033"/>
    </source>
</evidence>
<feature type="binding site" evidence="10">
    <location>
        <position position="124"/>
    </location>
    <ligand>
        <name>UDP-N-acetyl-alpha-D-glucosamine</name>
        <dbReference type="ChEBI" id="CHEBI:57705"/>
    </ligand>
</feature>
<feature type="binding site" evidence="10">
    <location>
        <begin position="10"/>
        <end position="12"/>
    </location>
    <ligand>
        <name>UDP-N-acetyl-alpha-D-glucosamine</name>
        <dbReference type="ChEBI" id="CHEBI:57705"/>
    </ligand>
</feature>
<dbReference type="PANTHER" id="PTHR21015:SF22">
    <property type="entry name" value="GLYCOSYLTRANSFERASE"/>
    <property type="match status" value="1"/>
</dbReference>
<keyword evidence="9 10" id="KW-0961">Cell wall biogenesis/degradation</keyword>
<dbReference type="EC" id="2.4.1.227" evidence="10"/>
<comment type="subcellular location">
    <subcellularLocation>
        <location evidence="10">Cell membrane</location>
        <topology evidence="10">Peripheral membrane protein</topology>
        <orientation evidence="10">Cytoplasmic side</orientation>
    </subcellularLocation>
</comment>
<comment type="catalytic activity">
    <reaction evidence="10">
        <text>di-trans,octa-cis-undecaprenyl diphospho-N-acetyl-alpha-D-muramoyl-L-alanyl-D-glutamyl-meso-2,6-diaminopimeloyl-D-alanyl-D-alanine + UDP-N-acetyl-alpha-D-glucosamine = di-trans,octa-cis-undecaprenyl diphospho-[N-acetyl-alpha-D-glucosaminyl-(1-&gt;4)]-N-acetyl-alpha-D-muramoyl-L-alanyl-D-glutamyl-meso-2,6-diaminopimeloyl-D-alanyl-D-alanine + UDP + H(+)</text>
        <dbReference type="Rhea" id="RHEA:31227"/>
        <dbReference type="ChEBI" id="CHEBI:15378"/>
        <dbReference type="ChEBI" id="CHEBI:57705"/>
        <dbReference type="ChEBI" id="CHEBI:58223"/>
        <dbReference type="ChEBI" id="CHEBI:61387"/>
        <dbReference type="ChEBI" id="CHEBI:61388"/>
        <dbReference type="EC" id="2.4.1.227"/>
    </reaction>
</comment>
<dbReference type="Gene3D" id="3.40.50.2000">
    <property type="entry name" value="Glycogen Phosphorylase B"/>
    <property type="match status" value="2"/>
</dbReference>
<accession>A0A371PJ53</accession>
<dbReference type="InterPro" id="IPR004276">
    <property type="entry name" value="GlycoTrans_28_N"/>
</dbReference>
<dbReference type="InterPro" id="IPR006009">
    <property type="entry name" value="GlcNAc_MurG"/>
</dbReference>
<dbReference type="CDD" id="cd03785">
    <property type="entry name" value="GT28_MurG"/>
    <property type="match status" value="1"/>
</dbReference>
<evidence type="ECO:0000313" key="13">
    <source>
        <dbReference type="EMBL" id="REK76248.1"/>
    </source>
</evidence>
<comment type="caution">
    <text evidence="10">Lacks conserved residue(s) required for the propagation of feature annotation.</text>
</comment>
<sequence>MRIVLTGGGTGGHIYPAVAVGKHMLQNDPDTKLLYIGTGKGMESKVVPEQGIPFEAIEITGFRRKLSFENVKTVIRFLKGAQRSKSLLREFKPDVVIGTGGYVCGPVVYAAAKLGIPTFIHEQNAIPGLTNQFLSRYADHVGVSFPESTSQFPRAKETSFTGNPCASHVLRAVPGRGLQSLGLAPSTRLALVVGGSRGARALNEAIIEMAPMLNHIGDAQIVFVTGEIYYESTKSRIAEEAPEALKKLTLVPYLHNMAEVLKDAALVVSRSGASSLAEITALGLPSILIPSPNVTNNHQEANARSLVSAGAAELLLEKDLSGAALLRLMEELLGDTVRMKAMSSSTTKLAVPDSANRIAAALMQMESKRR</sequence>
<dbReference type="Pfam" id="PF04101">
    <property type="entry name" value="Glyco_tran_28_C"/>
    <property type="match status" value="1"/>
</dbReference>
<keyword evidence="5 10" id="KW-0133">Cell shape</keyword>
<dbReference type="Proteomes" id="UP000261905">
    <property type="component" value="Unassembled WGS sequence"/>
</dbReference>
<dbReference type="EMBL" id="QUBQ01000001">
    <property type="protein sequence ID" value="REK76248.1"/>
    <property type="molecule type" value="Genomic_DNA"/>
</dbReference>
<evidence type="ECO:0000313" key="14">
    <source>
        <dbReference type="Proteomes" id="UP000261905"/>
    </source>
</evidence>
<evidence type="ECO:0000256" key="7">
    <source>
        <dbReference type="ARBA" id="ARBA00023136"/>
    </source>
</evidence>
<proteinExistence type="inferred from homology"/>
<evidence type="ECO:0000256" key="6">
    <source>
        <dbReference type="ARBA" id="ARBA00022984"/>
    </source>
</evidence>
<keyword evidence="4 10" id="KW-0808">Transferase</keyword>
<dbReference type="SUPFAM" id="SSF53756">
    <property type="entry name" value="UDP-Glycosyltransferase/glycogen phosphorylase"/>
    <property type="match status" value="1"/>
</dbReference>
<dbReference type="HAMAP" id="MF_00033">
    <property type="entry name" value="MurG"/>
    <property type="match status" value="1"/>
</dbReference>
<comment type="function">
    <text evidence="10">Cell wall formation. Catalyzes the transfer of a GlcNAc subunit on undecaprenyl-pyrophosphoryl-MurNAc-pentapeptide (lipid intermediate I) to form undecaprenyl-pyrophosphoryl-MurNAc-(pentapeptide)GlcNAc (lipid intermediate II).</text>
</comment>